<protein>
    <submittedName>
        <fullName evidence="1">Uncharacterized protein</fullName>
    </submittedName>
</protein>
<proteinExistence type="predicted"/>
<gene>
    <name evidence="1" type="ORF">PVL29_013506</name>
</gene>
<evidence type="ECO:0000313" key="1">
    <source>
        <dbReference type="EMBL" id="KAJ9691349.1"/>
    </source>
</evidence>
<comment type="caution">
    <text evidence="1">The sequence shown here is derived from an EMBL/GenBank/DDBJ whole genome shotgun (WGS) entry which is preliminary data.</text>
</comment>
<reference evidence="1 2" key="1">
    <citation type="journal article" date="2023" name="BMC Biotechnol.">
        <title>Vitis rotundifolia cv Carlos genome sequencing.</title>
        <authorList>
            <person name="Huff M."/>
            <person name="Hulse-Kemp A."/>
            <person name="Scheffler B."/>
            <person name="Youngblood R."/>
            <person name="Simpson S."/>
            <person name="Babiker E."/>
            <person name="Staton M."/>
        </authorList>
    </citation>
    <scope>NUCLEOTIDE SEQUENCE [LARGE SCALE GENOMIC DNA]</scope>
    <source>
        <tissue evidence="1">Leaf</tissue>
    </source>
</reference>
<dbReference type="PANTHER" id="PTHR33437">
    <property type="entry name" value="OS06G0361200 PROTEIN"/>
    <property type="match status" value="1"/>
</dbReference>
<evidence type="ECO:0000313" key="2">
    <source>
        <dbReference type="Proteomes" id="UP001168098"/>
    </source>
</evidence>
<name>A0AA38ZN80_VITRO</name>
<organism evidence="1 2">
    <name type="scientific">Vitis rotundifolia</name>
    <name type="common">Muscadine grape</name>
    <dbReference type="NCBI Taxonomy" id="103349"/>
    <lineage>
        <taxon>Eukaryota</taxon>
        <taxon>Viridiplantae</taxon>
        <taxon>Streptophyta</taxon>
        <taxon>Embryophyta</taxon>
        <taxon>Tracheophyta</taxon>
        <taxon>Spermatophyta</taxon>
        <taxon>Magnoliopsida</taxon>
        <taxon>eudicotyledons</taxon>
        <taxon>Gunneridae</taxon>
        <taxon>Pentapetalae</taxon>
        <taxon>rosids</taxon>
        <taxon>Vitales</taxon>
        <taxon>Vitaceae</taxon>
        <taxon>Viteae</taxon>
        <taxon>Vitis</taxon>
    </lineage>
</organism>
<dbReference type="EMBL" id="JARBHA010000010">
    <property type="protein sequence ID" value="KAJ9691349.1"/>
    <property type="molecule type" value="Genomic_DNA"/>
</dbReference>
<accession>A0AA38ZN80</accession>
<dbReference type="PANTHER" id="PTHR33437:SF2">
    <property type="entry name" value="OS06G0361200 PROTEIN"/>
    <property type="match status" value="1"/>
</dbReference>
<sequence length="161" mass="18937">MHWGFLYILQGIRPHTFEELATRAHDIELNIANHGAKRGLIVDQQRERHNGKTSDKNSIKPIQESMTVNTTHIKISVQDKKKEVKEARPTQENERCRFTLKELEEKKYPFPDSDVPSMLEDLLQKNVIKLPECKRPEEMGCVNDLNYCHYHRITQWRNVSS</sequence>
<dbReference type="Proteomes" id="UP001168098">
    <property type="component" value="Unassembled WGS sequence"/>
</dbReference>
<dbReference type="AlphaFoldDB" id="A0AA38ZN80"/>
<keyword evidence="2" id="KW-1185">Reference proteome</keyword>